<name>A0ABV8N3X5_9ACTN</name>
<sequence>MIGHRCFGGPGTPSTSGSDQLGGNRNKFREACLRCPLLQPDPAQKRRLDEIIVNLHERLAEAHERGWLGEVEGLEMTIAAAEQTLASMSRQINLGMPVIPPRRHPDPS</sequence>
<protein>
    <recommendedName>
        <fullName evidence="5">Transposase</fullName>
    </recommendedName>
</protein>
<proteinExistence type="predicted"/>
<gene>
    <name evidence="3" type="ORF">ACFO3R_10195</name>
</gene>
<evidence type="ECO:0000256" key="2">
    <source>
        <dbReference type="SAM" id="MobiDB-lite"/>
    </source>
</evidence>
<comment type="caution">
    <text evidence="3">The sequence shown here is derived from an EMBL/GenBank/DDBJ whole genome shotgun (WGS) entry which is preliminary data.</text>
</comment>
<feature type="compositionally biased region" description="Gly residues" evidence="2">
    <location>
        <begin position="1"/>
        <end position="11"/>
    </location>
</feature>
<evidence type="ECO:0008006" key="5">
    <source>
        <dbReference type="Google" id="ProtNLM"/>
    </source>
</evidence>
<dbReference type="RefSeq" id="WP_200697442.1">
    <property type="nucleotide sequence ID" value="NZ_BAAAYA010000023.1"/>
</dbReference>
<organism evidence="3 4">
    <name type="scientific">Streptomyces flavovirens</name>
    <dbReference type="NCBI Taxonomy" id="52258"/>
    <lineage>
        <taxon>Bacteria</taxon>
        <taxon>Bacillati</taxon>
        <taxon>Actinomycetota</taxon>
        <taxon>Actinomycetes</taxon>
        <taxon>Kitasatosporales</taxon>
        <taxon>Streptomycetaceae</taxon>
        <taxon>Streptomyces</taxon>
    </lineage>
</organism>
<accession>A0ABV8N3X5</accession>
<feature type="coiled-coil region" evidence="1">
    <location>
        <begin position="45"/>
        <end position="91"/>
    </location>
</feature>
<feature type="region of interest" description="Disordered" evidence="2">
    <location>
        <begin position="1"/>
        <end position="23"/>
    </location>
</feature>
<reference evidence="4" key="1">
    <citation type="journal article" date="2019" name="Int. J. Syst. Evol. Microbiol.">
        <title>The Global Catalogue of Microorganisms (GCM) 10K type strain sequencing project: providing services to taxonomists for standard genome sequencing and annotation.</title>
        <authorList>
            <consortium name="The Broad Institute Genomics Platform"/>
            <consortium name="The Broad Institute Genome Sequencing Center for Infectious Disease"/>
            <person name="Wu L."/>
            <person name="Ma J."/>
        </authorList>
    </citation>
    <scope>NUCLEOTIDE SEQUENCE [LARGE SCALE GENOMIC DNA]</scope>
    <source>
        <strain evidence="4">CCM 3243</strain>
    </source>
</reference>
<keyword evidence="1" id="KW-0175">Coiled coil</keyword>
<evidence type="ECO:0000313" key="4">
    <source>
        <dbReference type="Proteomes" id="UP001595871"/>
    </source>
</evidence>
<dbReference type="Proteomes" id="UP001595871">
    <property type="component" value="Unassembled WGS sequence"/>
</dbReference>
<dbReference type="EMBL" id="JBHSCF010000015">
    <property type="protein sequence ID" value="MFC4186749.1"/>
    <property type="molecule type" value="Genomic_DNA"/>
</dbReference>
<evidence type="ECO:0000256" key="1">
    <source>
        <dbReference type="SAM" id="Coils"/>
    </source>
</evidence>
<keyword evidence="4" id="KW-1185">Reference proteome</keyword>
<evidence type="ECO:0000313" key="3">
    <source>
        <dbReference type="EMBL" id="MFC4186749.1"/>
    </source>
</evidence>